<dbReference type="EMBL" id="JBHSIW010000017">
    <property type="protein sequence ID" value="MFC4904374.1"/>
    <property type="molecule type" value="Genomic_DNA"/>
</dbReference>
<dbReference type="PANTHER" id="PTHR11706:SF33">
    <property type="entry name" value="NATURAL RESISTANCE-ASSOCIATED MACROPHAGE PROTEIN 2"/>
    <property type="match status" value="1"/>
</dbReference>
<feature type="transmembrane region" description="Helical" evidence="6">
    <location>
        <begin position="215"/>
        <end position="238"/>
    </location>
</feature>
<evidence type="ECO:0000256" key="1">
    <source>
        <dbReference type="ARBA" id="ARBA00004141"/>
    </source>
</evidence>
<evidence type="ECO:0000256" key="6">
    <source>
        <dbReference type="SAM" id="Phobius"/>
    </source>
</evidence>
<proteinExistence type="predicted"/>
<dbReference type="Pfam" id="PF01566">
    <property type="entry name" value="Nramp"/>
    <property type="match status" value="1"/>
</dbReference>
<evidence type="ECO:0000313" key="7">
    <source>
        <dbReference type="EMBL" id="MFC4904374.1"/>
    </source>
</evidence>
<evidence type="ECO:0000313" key="8">
    <source>
        <dbReference type="Proteomes" id="UP001595797"/>
    </source>
</evidence>
<evidence type="ECO:0000256" key="3">
    <source>
        <dbReference type="ARBA" id="ARBA00022692"/>
    </source>
</evidence>
<feature type="transmembrane region" description="Helical" evidence="6">
    <location>
        <begin position="101"/>
        <end position="124"/>
    </location>
</feature>
<evidence type="ECO:0000256" key="5">
    <source>
        <dbReference type="ARBA" id="ARBA00023136"/>
    </source>
</evidence>
<feature type="transmembrane region" description="Helical" evidence="6">
    <location>
        <begin position="359"/>
        <end position="377"/>
    </location>
</feature>
<organism evidence="7 8">
    <name type="scientific">Kocuria oceani</name>
    <dbReference type="NCBI Taxonomy" id="988827"/>
    <lineage>
        <taxon>Bacteria</taxon>
        <taxon>Bacillati</taxon>
        <taxon>Actinomycetota</taxon>
        <taxon>Actinomycetes</taxon>
        <taxon>Micrococcales</taxon>
        <taxon>Micrococcaceae</taxon>
        <taxon>Kocuria</taxon>
    </lineage>
</organism>
<keyword evidence="8" id="KW-1185">Reference proteome</keyword>
<feature type="transmembrane region" description="Helical" evidence="6">
    <location>
        <begin position="429"/>
        <end position="448"/>
    </location>
</feature>
<dbReference type="PANTHER" id="PTHR11706">
    <property type="entry name" value="SOLUTE CARRIER PROTEIN FAMILY 11 MEMBER"/>
    <property type="match status" value="1"/>
</dbReference>
<feature type="transmembrane region" description="Helical" evidence="6">
    <location>
        <begin position="26"/>
        <end position="46"/>
    </location>
</feature>
<dbReference type="NCBIfam" id="NF037982">
    <property type="entry name" value="Nramp_1"/>
    <property type="match status" value="1"/>
</dbReference>
<sequence>MSTKTPTAPVTAQQPYPEQHALPRGLGLVTSIGPGLVLAMTFLGTGDLVSSSVSGANYGYALLWTLVLSLIARAFIISSIAKYTLMNRFGDTQILEGFHRILPWLPGLMATVALIAGFVIQATFLKASAIGLYQLTGGSWGGTWGNFVCALVVMAVTLFMVTRKRAFVILEYFARIATVAMILAFVYALVQLGHMDVGGFFRGMAFEMPPNSADSAFAPIVVASATIGTIAGNMPNMLYSGFMKDKGWVGPRYRRIQQLDLIAGMAPLLVINLLFWIVAAEFSRDNPGFVINTEADLSEMMGVIVGPLGPALLWLCILLAAMTSFPPQSRGFAQLAVNGIHLSTRKGKKWLGRDEQDPLFKRIQIGGFIVLPLLASLPAAPNLIALNIVGTSVATVMSLPFIVVGILVLTSSKKFMADYAVNKWWQTALLAVLGIIAVVVGFQIAMNIPDMFATAFSGE</sequence>
<feature type="transmembrane region" description="Helical" evidence="6">
    <location>
        <begin position="58"/>
        <end position="80"/>
    </location>
</feature>
<reference evidence="8" key="1">
    <citation type="journal article" date="2019" name="Int. J. Syst. Evol. Microbiol.">
        <title>The Global Catalogue of Microorganisms (GCM) 10K type strain sequencing project: providing services to taxonomists for standard genome sequencing and annotation.</title>
        <authorList>
            <consortium name="The Broad Institute Genomics Platform"/>
            <consortium name="The Broad Institute Genome Sequencing Center for Infectious Disease"/>
            <person name="Wu L."/>
            <person name="Ma J."/>
        </authorList>
    </citation>
    <scope>NUCLEOTIDE SEQUENCE [LARGE SCALE GENOMIC DNA]</scope>
    <source>
        <strain evidence="8">CGMCC 4.6946</strain>
    </source>
</reference>
<keyword evidence="2" id="KW-0813">Transport</keyword>
<keyword evidence="5 6" id="KW-0472">Membrane</keyword>
<name>A0ABV9TKA3_9MICC</name>
<comment type="subcellular location">
    <subcellularLocation>
        <location evidence="1">Membrane</location>
        <topology evidence="1">Multi-pass membrane protein</topology>
    </subcellularLocation>
</comment>
<keyword evidence="4 6" id="KW-1133">Transmembrane helix</keyword>
<keyword evidence="3 6" id="KW-0812">Transmembrane</keyword>
<feature type="transmembrane region" description="Helical" evidence="6">
    <location>
        <begin position="383"/>
        <end position="409"/>
    </location>
</feature>
<accession>A0ABV9TKA3</accession>
<dbReference type="RefSeq" id="WP_277551636.1">
    <property type="nucleotide sequence ID" value="NZ_JARAMH010000011.1"/>
</dbReference>
<feature type="transmembrane region" description="Helical" evidence="6">
    <location>
        <begin position="173"/>
        <end position="195"/>
    </location>
</feature>
<dbReference type="Proteomes" id="UP001595797">
    <property type="component" value="Unassembled WGS sequence"/>
</dbReference>
<gene>
    <name evidence="7" type="ORF">ACFPCS_12425</name>
</gene>
<feature type="transmembrane region" description="Helical" evidence="6">
    <location>
        <begin position="300"/>
        <end position="321"/>
    </location>
</feature>
<protein>
    <submittedName>
        <fullName evidence="7">Nramp family divalent metal transporter</fullName>
    </submittedName>
</protein>
<evidence type="ECO:0000256" key="2">
    <source>
        <dbReference type="ARBA" id="ARBA00022448"/>
    </source>
</evidence>
<comment type="caution">
    <text evidence="7">The sequence shown here is derived from an EMBL/GenBank/DDBJ whole genome shotgun (WGS) entry which is preliminary data.</text>
</comment>
<feature type="transmembrane region" description="Helical" evidence="6">
    <location>
        <begin position="144"/>
        <end position="161"/>
    </location>
</feature>
<feature type="transmembrane region" description="Helical" evidence="6">
    <location>
        <begin position="259"/>
        <end position="280"/>
    </location>
</feature>
<evidence type="ECO:0000256" key="4">
    <source>
        <dbReference type="ARBA" id="ARBA00022989"/>
    </source>
</evidence>
<dbReference type="InterPro" id="IPR001046">
    <property type="entry name" value="NRAMP_fam"/>
</dbReference>